<keyword evidence="2" id="KW-0560">Oxidoreductase</keyword>
<keyword evidence="3" id="KW-1185">Reference proteome</keyword>
<dbReference type="STRING" id="1806892.AZH43_01345"/>
<dbReference type="PANTHER" id="PTHR34846">
    <property type="entry name" value="4-CARBOXYMUCONOLACTONE DECARBOXYLASE FAMILY PROTEIN (AFU_ORTHOLOGUE AFUA_6G11590)"/>
    <property type="match status" value="1"/>
</dbReference>
<organism evidence="2 3">
    <name type="scientific">Acinetobacter pragensis</name>
    <dbReference type="NCBI Taxonomy" id="1806892"/>
    <lineage>
        <taxon>Bacteria</taxon>
        <taxon>Pseudomonadati</taxon>
        <taxon>Pseudomonadota</taxon>
        <taxon>Gammaproteobacteria</taxon>
        <taxon>Moraxellales</taxon>
        <taxon>Moraxellaceae</taxon>
        <taxon>Acinetobacter</taxon>
    </lineage>
</organism>
<dbReference type="Gene3D" id="1.20.1290.10">
    <property type="entry name" value="AhpD-like"/>
    <property type="match status" value="1"/>
</dbReference>
<dbReference type="Pfam" id="PF02627">
    <property type="entry name" value="CMD"/>
    <property type="match status" value="1"/>
</dbReference>
<dbReference type="NCBIfam" id="TIGR00778">
    <property type="entry name" value="ahpD_dom"/>
    <property type="match status" value="1"/>
</dbReference>
<feature type="domain" description="Carboxymuconolactone decarboxylase-like" evidence="1">
    <location>
        <begin position="11"/>
        <end position="96"/>
    </location>
</feature>
<dbReference type="SUPFAM" id="SSF69118">
    <property type="entry name" value="AhpD-like"/>
    <property type="match status" value="1"/>
</dbReference>
<dbReference type="AlphaFoldDB" id="A0A151Y4J7"/>
<reference evidence="2 3" key="1">
    <citation type="submission" date="2016-03" db="EMBL/GenBank/DDBJ databases">
        <title>Acinetobacter genomospecies 28 strain ANC 4149.</title>
        <authorList>
            <person name="Radolfova-Krizova L."/>
            <person name="Nemec A."/>
        </authorList>
    </citation>
    <scope>NUCLEOTIDE SEQUENCE [LARGE SCALE GENOMIC DNA]</scope>
    <source>
        <strain evidence="2 3">ANC 4149</strain>
    </source>
</reference>
<dbReference type="EMBL" id="LUAW01000012">
    <property type="protein sequence ID" value="KYQ72972.1"/>
    <property type="molecule type" value="Genomic_DNA"/>
</dbReference>
<accession>A0A151Y4J7</accession>
<name>A0A151Y4J7_9GAMM</name>
<comment type="caution">
    <text evidence="2">The sequence shown here is derived from an EMBL/GenBank/DDBJ whole genome shotgun (WGS) entry which is preliminary data.</text>
</comment>
<dbReference type="InterPro" id="IPR029032">
    <property type="entry name" value="AhpD-like"/>
</dbReference>
<dbReference type="Proteomes" id="UP000076276">
    <property type="component" value="Unassembled WGS sequence"/>
</dbReference>
<dbReference type="InterPro" id="IPR004675">
    <property type="entry name" value="AhpD_core"/>
</dbReference>
<protein>
    <submittedName>
        <fullName evidence="2">Alkylhydroperoxidase</fullName>
    </submittedName>
</protein>
<evidence type="ECO:0000313" key="3">
    <source>
        <dbReference type="Proteomes" id="UP000076276"/>
    </source>
</evidence>
<evidence type="ECO:0000313" key="2">
    <source>
        <dbReference type="EMBL" id="KYQ72972.1"/>
    </source>
</evidence>
<proteinExistence type="predicted"/>
<dbReference type="PANTHER" id="PTHR34846:SF10">
    <property type="entry name" value="CYTOPLASMIC PROTEIN"/>
    <property type="match status" value="1"/>
</dbReference>
<gene>
    <name evidence="2" type="ORF">AZH43_01345</name>
</gene>
<evidence type="ECO:0000259" key="1">
    <source>
        <dbReference type="Pfam" id="PF02627"/>
    </source>
</evidence>
<dbReference type="RefSeq" id="WP_067666796.1">
    <property type="nucleotide sequence ID" value="NZ_CBCSIK010000005.1"/>
</dbReference>
<dbReference type="GO" id="GO:0051920">
    <property type="term" value="F:peroxiredoxin activity"/>
    <property type="evidence" value="ECO:0007669"/>
    <property type="project" value="InterPro"/>
</dbReference>
<dbReference type="OrthoDB" id="9801997at2"/>
<dbReference type="InterPro" id="IPR003779">
    <property type="entry name" value="CMD-like"/>
</dbReference>
<keyword evidence="2" id="KW-0575">Peroxidase</keyword>
<sequence>MSRINLGQSAPDLYKKVAELDALAMQKIQEANISEGFAHLLKLRASQINACAFCIRMHTQDALKTGETAERIALLNAWRETEYYDEAERAALSLVEAITLIAEDQVPDAVYEDALPFLTDAQISAIEWLAIVINAWNRIAVSSRYSVKP</sequence>